<organism evidence="1 2">
    <name type="scientific">Roseinatronobacter ekhonensis</name>
    <dbReference type="NCBI Taxonomy" id="254356"/>
    <lineage>
        <taxon>Bacteria</taxon>
        <taxon>Pseudomonadati</taxon>
        <taxon>Pseudomonadota</taxon>
        <taxon>Alphaproteobacteria</taxon>
        <taxon>Rhodobacterales</taxon>
        <taxon>Paracoccaceae</taxon>
        <taxon>Roseinatronobacter</taxon>
    </lineage>
</organism>
<evidence type="ECO:0000313" key="2">
    <source>
        <dbReference type="Proteomes" id="UP000272908"/>
    </source>
</evidence>
<dbReference type="OrthoDB" id="9805604at2"/>
<protein>
    <submittedName>
        <fullName evidence="1">CMP-N,N'-diacetyllegionaminic acid synthase</fullName>
        <ecNumber evidence="1">2.7.7.82</ecNumber>
    </submittedName>
</protein>
<dbReference type="PANTHER" id="PTHR21485">
    <property type="entry name" value="HAD SUPERFAMILY MEMBERS CMAS AND KDSC"/>
    <property type="match status" value="1"/>
</dbReference>
<dbReference type="GO" id="GO:0008781">
    <property type="term" value="F:N-acylneuraminate cytidylyltransferase activity"/>
    <property type="evidence" value="ECO:0007669"/>
    <property type="project" value="TreeGrafter"/>
</dbReference>
<name>A0A3B0M7S4_9RHOB</name>
<accession>A0A3B0M7S4</accession>
<dbReference type="EMBL" id="UIHC01000013">
    <property type="protein sequence ID" value="SUZ31962.1"/>
    <property type="molecule type" value="Genomic_DNA"/>
</dbReference>
<reference evidence="2" key="1">
    <citation type="submission" date="2018-08" db="EMBL/GenBank/DDBJ databases">
        <authorList>
            <person name="Rodrigo-Torres L."/>
            <person name="Arahal R. D."/>
            <person name="Lucena T."/>
        </authorList>
    </citation>
    <scope>NUCLEOTIDE SEQUENCE [LARGE SCALE GENOMIC DNA]</scope>
    <source>
        <strain evidence="2">CECT 7235</strain>
    </source>
</reference>
<dbReference type="InterPro" id="IPR029044">
    <property type="entry name" value="Nucleotide-diphossugar_trans"/>
</dbReference>
<dbReference type="SUPFAM" id="SSF53448">
    <property type="entry name" value="Nucleotide-diphospho-sugar transferases"/>
    <property type="match status" value="1"/>
</dbReference>
<dbReference type="AlphaFoldDB" id="A0A3B0M7S4"/>
<sequence length="229" mass="23980">MTAPCLAIVPLRAGSKGLPGKNTRPLAGRPLYAHALEQARAAGIAQALVTSDIAELANADLGHGARFARRPSHLALDTTPMDAVLAHVLDQDAPGPAIIVLLQATTPLRAPKDIARAIALHGTGDHALVMSATRAESGVLKWGTSDNGRFRPLSHDPAHCFTNRAELPPVFRPDGAVYVFDADAYRGAGSLGALAAHGVGMVETPPERAFDIDTLADFERVEALLEGTV</sequence>
<keyword evidence="1" id="KW-0808">Transferase</keyword>
<dbReference type="Pfam" id="PF02348">
    <property type="entry name" value="CTP_transf_3"/>
    <property type="match status" value="1"/>
</dbReference>
<dbReference type="InterPro" id="IPR003329">
    <property type="entry name" value="Cytidylyl_trans"/>
</dbReference>
<evidence type="ECO:0000313" key="1">
    <source>
        <dbReference type="EMBL" id="SUZ31962.1"/>
    </source>
</evidence>
<dbReference type="Proteomes" id="UP000272908">
    <property type="component" value="Unassembled WGS sequence"/>
</dbReference>
<dbReference type="Gene3D" id="3.90.550.10">
    <property type="entry name" value="Spore Coat Polysaccharide Biosynthesis Protein SpsA, Chain A"/>
    <property type="match status" value="1"/>
</dbReference>
<dbReference type="RefSeq" id="WP_121094595.1">
    <property type="nucleotide sequence ID" value="NZ_UIHC01000013.1"/>
</dbReference>
<keyword evidence="1" id="KW-0548">Nucleotidyltransferase</keyword>
<dbReference type="EC" id="2.7.7.82" evidence="1"/>
<dbReference type="InterPro" id="IPR050793">
    <property type="entry name" value="CMP-NeuNAc_synthase"/>
</dbReference>
<keyword evidence="2" id="KW-1185">Reference proteome</keyword>
<dbReference type="CDD" id="cd02513">
    <property type="entry name" value="CMP-NeuAc_Synthase"/>
    <property type="match status" value="1"/>
</dbReference>
<gene>
    <name evidence="1" type="primary">neuA</name>
    <name evidence="1" type="ORF">ROE7235_01713</name>
</gene>
<dbReference type="PANTHER" id="PTHR21485:SF3">
    <property type="entry name" value="N-ACYLNEURAMINATE CYTIDYLYLTRANSFERASE"/>
    <property type="match status" value="1"/>
</dbReference>
<proteinExistence type="predicted"/>